<reference evidence="9 12" key="3">
    <citation type="journal article" date="2017" name="Nat. Microbiol.">
        <title>Natural product diversity associated with the nematode symbionts Photorhabdus and Xenorhabdus.</title>
        <authorList>
            <person name="Tobias N.J."/>
            <person name="Wolff H."/>
            <person name="Djahanschiri B."/>
            <person name="Grundmann F."/>
            <person name="Kronenwerth M."/>
            <person name="Shi Y.M."/>
            <person name="Simonyi S."/>
            <person name="Grun P."/>
            <person name="Shapiro-Ilan D."/>
            <person name="Pidot S.J."/>
            <person name="Stinear T.P."/>
            <person name="Ebersberger I."/>
            <person name="Bode H.B."/>
        </authorList>
    </citation>
    <scope>NUCLEOTIDE SEQUENCE [LARGE SCALE GENOMIC DNA]</scope>
    <source>
        <strain evidence="9 12">DSM 16336</strain>
    </source>
</reference>
<evidence type="ECO:0000256" key="6">
    <source>
        <dbReference type="ARBA" id="ARBA00023136"/>
    </source>
</evidence>
<dbReference type="EMBL" id="NIBU01000012">
    <property type="protein sequence ID" value="PHM36652.1"/>
    <property type="molecule type" value="Genomic_DNA"/>
</dbReference>
<dbReference type="GO" id="GO:0015562">
    <property type="term" value="F:efflux transmembrane transporter activity"/>
    <property type="evidence" value="ECO:0007669"/>
    <property type="project" value="InterPro"/>
</dbReference>
<protein>
    <submittedName>
        <fullName evidence="9">ABC transporter permease</fullName>
    </submittedName>
    <submittedName>
        <fullName evidence="10">Alkaline protease secretion protein AprF</fullName>
    </submittedName>
</protein>
<evidence type="ECO:0000313" key="9">
    <source>
        <dbReference type="EMBL" id="PHM36652.1"/>
    </source>
</evidence>
<reference evidence="10" key="1">
    <citation type="submission" date="2016-12" db="EMBL/GenBank/DDBJ databases">
        <authorList>
            <person name="Song W.-J."/>
            <person name="Kurnit D.M."/>
        </authorList>
    </citation>
    <scope>NUCLEOTIDE SEQUENCE [LARGE SCALE GENOMIC DNA]</scope>
    <source>
        <strain evidence="10">HGB1681</strain>
    </source>
</reference>
<name>A0A1N6MTH5_9GAMM</name>
<comment type="subcellular location">
    <subcellularLocation>
        <location evidence="1">Cell outer membrane</location>
    </subcellularLocation>
</comment>
<evidence type="ECO:0000256" key="4">
    <source>
        <dbReference type="ARBA" id="ARBA00022452"/>
    </source>
</evidence>
<keyword evidence="10" id="KW-0378">Hydrolase</keyword>
<dbReference type="GO" id="GO:0008233">
    <property type="term" value="F:peptidase activity"/>
    <property type="evidence" value="ECO:0007669"/>
    <property type="project" value="UniProtKB-KW"/>
</dbReference>
<keyword evidence="10" id="KW-0645">Protease</keyword>
<dbReference type="InterPro" id="IPR003423">
    <property type="entry name" value="OMP_efflux"/>
</dbReference>
<evidence type="ECO:0000313" key="11">
    <source>
        <dbReference type="Proteomes" id="UP000196435"/>
    </source>
</evidence>
<keyword evidence="5" id="KW-0812">Transmembrane</keyword>
<evidence type="ECO:0000256" key="3">
    <source>
        <dbReference type="ARBA" id="ARBA00022448"/>
    </source>
</evidence>
<proteinExistence type="inferred from homology"/>
<dbReference type="GO" id="GO:0006508">
    <property type="term" value="P:proteolysis"/>
    <property type="evidence" value="ECO:0007669"/>
    <property type="project" value="UniProtKB-KW"/>
</dbReference>
<feature type="coiled-coil region" evidence="8">
    <location>
        <begin position="171"/>
        <end position="198"/>
    </location>
</feature>
<dbReference type="Proteomes" id="UP000196435">
    <property type="component" value="Unassembled WGS sequence"/>
</dbReference>
<dbReference type="AlphaFoldDB" id="A0A1N6MTH5"/>
<accession>A0A1N6MTH5</accession>
<dbReference type="GO" id="GO:0009279">
    <property type="term" value="C:cell outer membrane"/>
    <property type="evidence" value="ECO:0007669"/>
    <property type="project" value="UniProtKB-SubCell"/>
</dbReference>
<dbReference type="PANTHER" id="PTHR30026">
    <property type="entry name" value="OUTER MEMBRANE PROTEIN TOLC"/>
    <property type="match status" value="1"/>
</dbReference>
<dbReference type="OrthoDB" id="9813458at2"/>
<evidence type="ECO:0000256" key="7">
    <source>
        <dbReference type="ARBA" id="ARBA00023237"/>
    </source>
</evidence>
<dbReference type="Gene3D" id="1.20.1600.10">
    <property type="entry name" value="Outer membrane efflux proteins (OEP)"/>
    <property type="match status" value="1"/>
</dbReference>
<keyword evidence="8" id="KW-0175">Coiled coil</keyword>
<reference evidence="11" key="2">
    <citation type="submission" date="2016-12" db="EMBL/GenBank/DDBJ databases">
        <authorList>
            <person name="Gaudriault S."/>
        </authorList>
    </citation>
    <scope>NUCLEOTIDE SEQUENCE [LARGE SCALE GENOMIC DNA]</scope>
    <source>
        <strain evidence="11">HGB1681 (deposited as PTA-6826 in the American Type Culture Collection)</strain>
    </source>
</reference>
<dbReference type="InterPro" id="IPR051906">
    <property type="entry name" value="TolC-like"/>
</dbReference>
<evidence type="ECO:0000313" key="10">
    <source>
        <dbReference type="EMBL" id="SIP72029.1"/>
    </source>
</evidence>
<keyword evidence="12" id="KW-1185">Reference proteome</keyword>
<evidence type="ECO:0000313" key="12">
    <source>
        <dbReference type="Proteomes" id="UP000224871"/>
    </source>
</evidence>
<evidence type="ECO:0000256" key="2">
    <source>
        <dbReference type="ARBA" id="ARBA00007613"/>
    </source>
</evidence>
<organism evidence="10 11">
    <name type="scientific">Xenorhabdus innexi</name>
    <dbReference type="NCBI Taxonomy" id="290109"/>
    <lineage>
        <taxon>Bacteria</taxon>
        <taxon>Pseudomonadati</taxon>
        <taxon>Pseudomonadota</taxon>
        <taxon>Gammaproteobacteria</taxon>
        <taxon>Enterobacterales</taxon>
        <taxon>Morganellaceae</taxon>
        <taxon>Xenorhabdus</taxon>
    </lineage>
</organism>
<evidence type="ECO:0000256" key="5">
    <source>
        <dbReference type="ARBA" id="ARBA00022692"/>
    </source>
</evidence>
<dbReference type="GO" id="GO:0015288">
    <property type="term" value="F:porin activity"/>
    <property type="evidence" value="ECO:0007669"/>
    <property type="project" value="TreeGrafter"/>
</dbReference>
<dbReference type="SUPFAM" id="SSF56954">
    <property type="entry name" value="Outer membrane efflux proteins (OEP)"/>
    <property type="match status" value="1"/>
</dbReference>
<dbReference type="NCBIfam" id="TIGR01844">
    <property type="entry name" value="type_I_sec_TolC"/>
    <property type="match status" value="1"/>
</dbReference>
<dbReference type="PANTHER" id="PTHR30026:SF20">
    <property type="entry name" value="OUTER MEMBRANE PROTEIN TOLC"/>
    <property type="match status" value="1"/>
</dbReference>
<dbReference type="InterPro" id="IPR010130">
    <property type="entry name" value="T1SS_OMP_TolC"/>
</dbReference>
<comment type="similarity">
    <text evidence="2">Belongs to the outer membrane factor (OMF) (TC 1.B.17) family.</text>
</comment>
<evidence type="ECO:0000256" key="8">
    <source>
        <dbReference type="SAM" id="Coils"/>
    </source>
</evidence>
<keyword evidence="6" id="KW-0472">Membrane</keyword>
<keyword evidence="4" id="KW-1134">Transmembrane beta strand</keyword>
<sequence>MFRQHRIKRKNTEKITGKCSVLLFLFLITVPAVLHSAPVRALSLTEAYALALHHDPTFQAAIKELEVGQEEEALGRAELLPKLSMSYQNAPKNWQQAESNSLDRRGNTVKEHHDRQYDSYSGVLILTQPLFDIEAWARYQTRKAYALMSDARFRADSQQLAVRVVNSYVAVAYEQDRLAQIEQRRMAYEKQLELNQKLFTSGEGTRTDIAETQARYSQVQADELTVRDELDAAIRDLQLLVGMPLPTDVPVTRLSNVEHFKTINLTFERYADWEQAALRQNPQLAVARQKIDAAYYDIKRSRAGYLPKLELYASHSENKSGTDNTINQKYRTDSIGVRVSMNLYNGNGTLASVRQSAANYDKTKYEMEAQAGETLNALRRHYNGCVNGQKRIRAYEAAVKAAELQVQATEKSVLLGQRVNVDVLNAEQQLYAARRELSQAKYDYMKSWIGLLNESGQLSSEHIQLLSHYFG</sequence>
<dbReference type="Pfam" id="PF02321">
    <property type="entry name" value="OEP"/>
    <property type="match status" value="2"/>
</dbReference>
<dbReference type="Proteomes" id="UP000224871">
    <property type="component" value="Unassembled WGS sequence"/>
</dbReference>
<keyword evidence="3" id="KW-0813">Transport</keyword>
<evidence type="ECO:0000256" key="1">
    <source>
        <dbReference type="ARBA" id="ARBA00004442"/>
    </source>
</evidence>
<dbReference type="GO" id="GO:1990281">
    <property type="term" value="C:efflux pump complex"/>
    <property type="evidence" value="ECO:0007669"/>
    <property type="project" value="TreeGrafter"/>
</dbReference>
<gene>
    <name evidence="10" type="primary">aprF</name>
    <name evidence="9" type="ORF">Xinn_01421</name>
    <name evidence="10" type="ORF">XIS1_1310042</name>
</gene>
<keyword evidence="7" id="KW-0998">Cell outer membrane</keyword>
<dbReference type="EMBL" id="FTLG01000037">
    <property type="protein sequence ID" value="SIP72029.1"/>
    <property type="molecule type" value="Genomic_DNA"/>
</dbReference>